<dbReference type="RefSeq" id="WP_094809697.1">
    <property type="nucleotide sequence ID" value="NZ_NEVU01000001.1"/>
</dbReference>
<evidence type="ECO:0000313" key="8">
    <source>
        <dbReference type="Proteomes" id="UP000216429"/>
    </source>
</evidence>
<dbReference type="InterPro" id="IPR005123">
    <property type="entry name" value="Oxoglu/Fe-dep_dioxygenase_dom"/>
</dbReference>
<gene>
    <name evidence="7" type="ORF">CAL22_01320</name>
</gene>
<dbReference type="Proteomes" id="UP000216429">
    <property type="component" value="Unassembled WGS sequence"/>
</dbReference>
<dbReference type="GO" id="GO:0008198">
    <property type="term" value="F:ferrous iron binding"/>
    <property type="evidence" value="ECO:0007669"/>
    <property type="project" value="TreeGrafter"/>
</dbReference>
<dbReference type="InterPro" id="IPR027450">
    <property type="entry name" value="AlkB-like"/>
</dbReference>
<feature type="domain" description="Fe2OG dioxygenase" evidence="6">
    <location>
        <begin position="112"/>
        <end position="212"/>
    </location>
</feature>
<dbReference type="GO" id="GO:0005737">
    <property type="term" value="C:cytoplasm"/>
    <property type="evidence" value="ECO:0007669"/>
    <property type="project" value="TreeGrafter"/>
</dbReference>
<keyword evidence="8" id="KW-1185">Reference proteome</keyword>
<dbReference type="Pfam" id="PF13532">
    <property type="entry name" value="2OG-FeII_Oxy_2"/>
    <property type="match status" value="1"/>
</dbReference>
<dbReference type="AlphaFoldDB" id="A0A261VUQ3"/>
<keyword evidence="1 5" id="KW-0479">Metal-binding</keyword>
<feature type="binding site" evidence="5">
    <location>
        <position position="132"/>
    </location>
    <ligand>
        <name>Fe cation</name>
        <dbReference type="ChEBI" id="CHEBI:24875"/>
        <note>catalytic</note>
    </ligand>
</feature>
<keyword evidence="3" id="KW-0560">Oxidoreductase</keyword>
<sequence length="216" mass="23367">MQADLFADDHRIALGPHACVLRGLALPWAEAILQALADIEAGAPPRQMITPGGFTMSAAITNCGALGWTTDRQGYRYRPDDPQNGQAWPPLPALFSRLAADAAARAGFDGFRPDACLINHYAPGARMSLHQDSNEQDFTAPIVSVSLGLPAVFLFGGLRRDDRTARVLLQHGDIAVWGGADRLRFHGVLPLADGRHPLVGRQRINLTLRQAGHQVK</sequence>
<evidence type="ECO:0000256" key="5">
    <source>
        <dbReference type="PIRSR" id="PIRSR604574-2"/>
    </source>
</evidence>
<dbReference type="InterPro" id="IPR004574">
    <property type="entry name" value="Alkb"/>
</dbReference>
<protein>
    <submittedName>
        <fullName evidence="7">Alpha-ketoglutarate-dependent dioxygenase AlkB</fullName>
    </submittedName>
</protein>
<evidence type="ECO:0000256" key="1">
    <source>
        <dbReference type="ARBA" id="ARBA00022723"/>
    </source>
</evidence>
<reference evidence="8" key="1">
    <citation type="submission" date="2017-05" db="EMBL/GenBank/DDBJ databases">
        <title>Complete and WGS of Bordetella genogroups.</title>
        <authorList>
            <person name="Spilker T."/>
            <person name="Lipuma J."/>
        </authorList>
    </citation>
    <scope>NUCLEOTIDE SEQUENCE [LARGE SCALE GENOMIC DNA]</scope>
    <source>
        <strain evidence="8">AU6712</strain>
    </source>
</reference>
<dbReference type="PANTHER" id="PTHR16557:SF2">
    <property type="entry name" value="NUCLEIC ACID DIOXYGENASE ALKBH1"/>
    <property type="match status" value="1"/>
</dbReference>
<dbReference type="SUPFAM" id="SSF51197">
    <property type="entry name" value="Clavaminate synthase-like"/>
    <property type="match status" value="1"/>
</dbReference>
<organism evidence="7 8">
    <name type="scientific">Bordetella genomosp. 12</name>
    <dbReference type="NCBI Taxonomy" id="463035"/>
    <lineage>
        <taxon>Bacteria</taxon>
        <taxon>Pseudomonadati</taxon>
        <taxon>Pseudomonadota</taxon>
        <taxon>Betaproteobacteria</taxon>
        <taxon>Burkholderiales</taxon>
        <taxon>Alcaligenaceae</taxon>
        <taxon>Bordetella</taxon>
    </lineage>
</organism>
<dbReference type="GO" id="GO:0035516">
    <property type="term" value="F:broad specificity oxidative DNA demethylase activity"/>
    <property type="evidence" value="ECO:0007669"/>
    <property type="project" value="TreeGrafter"/>
</dbReference>
<dbReference type="Gene3D" id="2.60.120.590">
    <property type="entry name" value="Alpha-ketoglutarate-dependent dioxygenase AlkB-like"/>
    <property type="match status" value="1"/>
</dbReference>
<dbReference type="OrthoDB" id="9796932at2"/>
<dbReference type="InterPro" id="IPR037151">
    <property type="entry name" value="AlkB-like_sf"/>
</dbReference>
<comment type="cofactor">
    <cofactor evidence="5">
        <name>Fe(2+)</name>
        <dbReference type="ChEBI" id="CHEBI:29033"/>
    </cofactor>
    <text evidence="5">Binds 1 Fe(2+) ion per subunit.</text>
</comment>
<evidence type="ECO:0000256" key="3">
    <source>
        <dbReference type="ARBA" id="ARBA00023002"/>
    </source>
</evidence>
<keyword evidence="4 5" id="KW-0408">Iron</keyword>
<accession>A0A261VUQ3</accession>
<name>A0A261VUQ3_9BORD</name>
<proteinExistence type="predicted"/>
<dbReference type="PROSITE" id="PS51471">
    <property type="entry name" value="FE2OG_OXY"/>
    <property type="match status" value="1"/>
</dbReference>
<keyword evidence="2 7" id="KW-0223">Dioxygenase</keyword>
<evidence type="ECO:0000256" key="2">
    <source>
        <dbReference type="ARBA" id="ARBA00022964"/>
    </source>
</evidence>
<dbReference type="EMBL" id="NEVU01000001">
    <property type="protein sequence ID" value="OZI77222.1"/>
    <property type="molecule type" value="Genomic_DNA"/>
</dbReference>
<evidence type="ECO:0000259" key="6">
    <source>
        <dbReference type="PROSITE" id="PS51471"/>
    </source>
</evidence>
<evidence type="ECO:0000256" key="4">
    <source>
        <dbReference type="ARBA" id="ARBA00023004"/>
    </source>
</evidence>
<dbReference type="GO" id="GO:0035513">
    <property type="term" value="P:oxidative RNA demethylation"/>
    <property type="evidence" value="ECO:0007669"/>
    <property type="project" value="TreeGrafter"/>
</dbReference>
<dbReference type="NCBIfam" id="NF011930">
    <property type="entry name" value="PRK15401.1"/>
    <property type="match status" value="1"/>
</dbReference>
<dbReference type="GO" id="GO:0035515">
    <property type="term" value="F:oxidative RNA demethylase activity"/>
    <property type="evidence" value="ECO:0007669"/>
    <property type="project" value="TreeGrafter"/>
</dbReference>
<evidence type="ECO:0000313" key="7">
    <source>
        <dbReference type="EMBL" id="OZI77222.1"/>
    </source>
</evidence>
<feature type="binding site" evidence="5">
    <location>
        <position position="186"/>
    </location>
    <ligand>
        <name>Fe cation</name>
        <dbReference type="ChEBI" id="CHEBI:24875"/>
        <note>catalytic</note>
    </ligand>
</feature>
<feature type="binding site" evidence="5">
    <location>
        <position position="130"/>
    </location>
    <ligand>
        <name>Fe cation</name>
        <dbReference type="ChEBI" id="CHEBI:24875"/>
        <note>catalytic</note>
    </ligand>
</feature>
<comment type="caution">
    <text evidence="7">The sequence shown here is derived from an EMBL/GenBank/DDBJ whole genome shotgun (WGS) entry which is preliminary data.</text>
</comment>
<dbReference type="PANTHER" id="PTHR16557">
    <property type="entry name" value="ALKYLATED DNA REPAIR PROTEIN ALKB-RELATED"/>
    <property type="match status" value="1"/>
</dbReference>